<sequence>MTQTYRLLLVEDEPLILMDLEFAAGDRDCTVHCASTCARALAILEETNEEIDVAVLDVSLGRGETCFPIADALRRRGIPFILHSGDLDRHDELIRTLDAPLIAKPASAEKVIGAAIACVAGNETNEVRLAAE</sequence>
<dbReference type="InterPro" id="IPR001789">
    <property type="entry name" value="Sig_transdc_resp-reg_receiver"/>
</dbReference>
<comment type="caution">
    <text evidence="3">The sequence shown here is derived from an EMBL/GenBank/DDBJ whole genome shotgun (WGS) entry which is preliminary data.</text>
</comment>
<dbReference type="PROSITE" id="PS50110">
    <property type="entry name" value="RESPONSE_REGULATORY"/>
    <property type="match status" value="1"/>
</dbReference>
<dbReference type="Proteomes" id="UP001138681">
    <property type="component" value="Unassembled WGS sequence"/>
</dbReference>
<proteinExistence type="predicted"/>
<keyword evidence="1" id="KW-0597">Phosphoprotein</keyword>
<dbReference type="GO" id="GO:0000160">
    <property type="term" value="P:phosphorelay signal transduction system"/>
    <property type="evidence" value="ECO:0007669"/>
    <property type="project" value="InterPro"/>
</dbReference>
<dbReference type="RefSeq" id="WP_218403407.1">
    <property type="nucleotide sequence ID" value="NZ_JAGSPC010000001.1"/>
</dbReference>
<evidence type="ECO:0000259" key="2">
    <source>
        <dbReference type="PROSITE" id="PS50110"/>
    </source>
</evidence>
<gene>
    <name evidence="3" type="ORF">KCG46_00410</name>
</gene>
<evidence type="ECO:0000256" key="1">
    <source>
        <dbReference type="PROSITE-ProRule" id="PRU00169"/>
    </source>
</evidence>
<protein>
    <submittedName>
        <fullName evidence="3">Response regulator</fullName>
    </submittedName>
</protein>
<evidence type="ECO:0000313" key="4">
    <source>
        <dbReference type="Proteomes" id="UP001138681"/>
    </source>
</evidence>
<name>A0A9X1F0D6_9SPHN</name>
<feature type="domain" description="Response regulatory" evidence="2">
    <location>
        <begin position="6"/>
        <end position="119"/>
    </location>
</feature>
<organism evidence="3 4">
    <name type="scientific">Erythrobacter crassostreae</name>
    <dbReference type="NCBI Taxonomy" id="2828328"/>
    <lineage>
        <taxon>Bacteria</taxon>
        <taxon>Pseudomonadati</taxon>
        <taxon>Pseudomonadota</taxon>
        <taxon>Alphaproteobacteria</taxon>
        <taxon>Sphingomonadales</taxon>
        <taxon>Erythrobacteraceae</taxon>
        <taxon>Erythrobacter/Porphyrobacter group</taxon>
        <taxon>Erythrobacter</taxon>
    </lineage>
</organism>
<dbReference type="AlphaFoldDB" id="A0A9X1F0D6"/>
<evidence type="ECO:0000313" key="3">
    <source>
        <dbReference type="EMBL" id="MBV7258031.1"/>
    </source>
</evidence>
<feature type="modified residue" description="4-aspartylphosphate" evidence="1">
    <location>
        <position position="57"/>
    </location>
</feature>
<dbReference type="EMBL" id="JAGSPC010000001">
    <property type="protein sequence ID" value="MBV7258031.1"/>
    <property type="molecule type" value="Genomic_DNA"/>
</dbReference>
<dbReference type="SMART" id="SM00448">
    <property type="entry name" value="REC"/>
    <property type="match status" value="1"/>
</dbReference>
<accession>A0A9X1F0D6</accession>
<reference evidence="3" key="1">
    <citation type="submission" date="2021-04" db="EMBL/GenBank/DDBJ databases">
        <authorList>
            <person name="Pira H."/>
            <person name="Risdian C."/>
            <person name="Wink J."/>
        </authorList>
    </citation>
    <scope>NUCLEOTIDE SEQUENCE</scope>
    <source>
        <strain evidence="3">WH158</strain>
    </source>
</reference>
<keyword evidence="4" id="KW-1185">Reference proteome</keyword>